<dbReference type="InterPro" id="IPR006768">
    <property type="entry name" value="Cwf19-like_C_dom-1"/>
</dbReference>
<dbReference type="EMBL" id="CAADFQ010000014">
    <property type="protein sequence ID" value="VFK30189.1"/>
    <property type="molecule type" value="Genomic_DNA"/>
</dbReference>
<gene>
    <name evidence="4" type="ORF">BECKMB1821H_GA0114242_10168</name>
    <name evidence="3" type="ORF">BECKMB1821I_GA0114274_10148</name>
</gene>
<name>A0A451BA37_9GAMM</name>
<dbReference type="InterPro" id="IPR011146">
    <property type="entry name" value="HIT-like"/>
</dbReference>
<sequence length="242" mass="27090">MTITGEIPSRLADDNAGFSNIKKSIPCSFCNGFPGLEHLVGMPIDDITILRTENFIVIPDIAPLLEGHILIVTTKHYPCFGAMPPEHLSESIAIKRQVKRMLTSAYCAPIFFEHGPATCDGLAGACVDHAHLHCLPVEREFFSLIAPGHNSEQISSIAQLAEYTKNGFSYLFYESLEESLRVYPLKAETDDIPSQHLRCAAARIFSISKWNWRDIIESPDYEKVMRPRILKAVDLLRCTVTE</sequence>
<accession>A0A451BA37</accession>
<protein>
    <submittedName>
        <fullName evidence="4">Diadenosine tetraphosphate (Ap4A) hydrolase</fullName>
    </submittedName>
</protein>
<dbReference type="PROSITE" id="PS51084">
    <property type="entry name" value="HIT_2"/>
    <property type="match status" value="1"/>
</dbReference>
<evidence type="ECO:0000313" key="4">
    <source>
        <dbReference type="EMBL" id="VFK75127.1"/>
    </source>
</evidence>
<dbReference type="AlphaFoldDB" id="A0A451BA37"/>
<dbReference type="Pfam" id="PF04677">
    <property type="entry name" value="CwfJ_C_1"/>
    <property type="match status" value="1"/>
</dbReference>
<reference evidence="4" key="1">
    <citation type="submission" date="2019-02" db="EMBL/GenBank/DDBJ databases">
        <authorList>
            <person name="Gruber-Vodicka R. H."/>
            <person name="Seah K. B. B."/>
        </authorList>
    </citation>
    <scope>NUCLEOTIDE SEQUENCE</scope>
    <source>
        <strain evidence="4">BECK_BZ198</strain>
        <strain evidence="3">BECK_BZ199</strain>
    </source>
</reference>
<dbReference type="InterPro" id="IPR036265">
    <property type="entry name" value="HIT-like_sf"/>
</dbReference>
<evidence type="ECO:0000256" key="1">
    <source>
        <dbReference type="PROSITE-ProRule" id="PRU00464"/>
    </source>
</evidence>
<evidence type="ECO:0000313" key="3">
    <source>
        <dbReference type="EMBL" id="VFK30189.1"/>
    </source>
</evidence>
<dbReference type="GO" id="GO:0016787">
    <property type="term" value="F:hydrolase activity"/>
    <property type="evidence" value="ECO:0007669"/>
    <property type="project" value="UniProtKB-KW"/>
</dbReference>
<dbReference type="SUPFAM" id="SSF54197">
    <property type="entry name" value="HIT-like"/>
    <property type="match status" value="1"/>
</dbReference>
<organism evidence="4">
    <name type="scientific">Candidatus Kentrum sp. MB</name>
    <dbReference type="NCBI Taxonomy" id="2138164"/>
    <lineage>
        <taxon>Bacteria</taxon>
        <taxon>Pseudomonadati</taxon>
        <taxon>Pseudomonadota</taxon>
        <taxon>Gammaproteobacteria</taxon>
        <taxon>Candidatus Kentrum</taxon>
    </lineage>
</organism>
<dbReference type="EMBL" id="CAADGH010000016">
    <property type="protein sequence ID" value="VFK75127.1"/>
    <property type="molecule type" value="Genomic_DNA"/>
</dbReference>
<evidence type="ECO:0000259" key="2">
    <source>
        <dbReference type="PROSITE" id="PS51084"/>
    </source>
</evidence>
<feature type="domain" description="HIT" evidence="2">
    <location>
        <begin position="35"/>
        <end position="144"/>
    </location>
</feature>
<proteinExistence type="predicted"/>
<feature type="short sequence motif" description="Histidine triad motif" evidence="1">
    <location>
        <begin position="129"/>
        <end position="133"/>
    </location>
</feature>
<dbReference type="Gene3D" id="3.30.428.10">
    <property type="entry name" value="HIT-like"/>
    <property type="match status" value="1"/>
</dbReference>
<keyword evidence="4" id="KW-0378">Hydrolase</keyword>